<evidence type="ECO:0000313" key="3">
    <source>
        <dbReference type="Proteomes" id="UP000266841"/>
    </source>
</evidence>
<feature type="compositionally biased region" description="Polar residues" evidence="1">
    <location>
        <begin position="28"/>
        <end position="40"/>
    </location>
</feature>
<name>K0R5Y8_THAOC</name>
<dbReference type="Proteomes" id="UP000266841">
    <property type="component" value="Unassembled WGS sequence"/>
</dbReference>
<feature type="non-terminal residue" evidence="2">
    <location>
        <position position="1"/>
    </location>
</feature>
<feature type="compositionally biased region" description="Pro residues" evidence="1">
    <location>
        <begin position="143"/>
        <end position="158"/>
    </location>
</feature>
<evidence type="ECO:0000313" key="2">
    <source>
        <dbReference type="EMBL" id="EJK44036.1"/>
    </source>
</evidence>
<dbReference type="EMBL" id="AGNL01050258">
    <property type="protein sequence ID" value="EJK44036.1"/>
    <property type="molecule type" value="Genomic_DNA"/>
</dbReference>
<accession>K0R5Y8</accession>
<sequence>DLGKAYIGEIKHANRMLLPLSIGRTLPARSSATSPSANHQPPSTPHPPTPCPLSPPWRRHHRRLHRQETPQVMQEPSLVTPAHGTHPTRILPPEIQIRTELSPQRHLPSCSATPSNALSLSLSATRRPADPPGRTAAHWTPHGPNPHPSQDPGVPPPLAGLALRD</sequence>
<gene>
    <name evidence="2" type="ORF">THAOC_37460</name>
</gene>
<protein>
    <submittedName>
        <fullName evidence="2">Uncharacterized protein</fullName>
    </submittedName>
</protein>
<dbReference type="AlphaFoldDB" id="K0R5Y8"/>
<keyword evidence="3" id="KW-1185">Reference proteome</keyword>
<evidence type="ECO:0000256" key="1">
    <source>
        <dbReference type="SAM" id="MobiDB-lite"/>
    </source>
</evidence>
<proteinExistence type="predicted"/>
<comment type="caution">
    <text evidence="2">The sequence shown here is derived from an EMBL/GenBank/DDBJ whole genome shotgun (WGS) entry which is preliminary data.</text>
</comment>
<feature type="compositionally biased region" description="Polar residues" evidence="1">
    <location>
        <begin position="110"/>
        <end position="124"/>
    </location>
</feature>
<reference evidence="2 3" key="1">
    <citation type="journal article" date="2012" name="Genome Biol.">
        <title>Genome and low-iron response of an oceanic diatom adapted to chronic iron limitation.</title>
        <authorList>
            <person name="Lommer M."/>
            <person name="Specht M."/>
            <person name="Roy A.S."/>
            <person name="Kraemer L."/>
            <person name="Andreson R."/>
            <person name="Gutowska M.A."/>
            <person name="Wolf J."/>
            <person name="Bergner S.V."/>
            <person name="Schilhabel M.B."/>
            <person name="Klostermeier U.C."/>
            <person name="Beiko R.G."/>
            <person name="Rosenstiel P."/>
            <person name="Hippler M."/>
            <person name="Laroche J."/>
        </authorList>
    </citation>
    <scope>NUCLEOTIDE SEQUENCE [LARGE SCALE GENOMIC DNA]</scope>
    <source>
        <strain evidence="2 3">CCMP1005</strain>
    </source>
</reference>
<feature type="compositionally biased region" description="Pro residues" evidence="1">
    <location>
        <begin position="42"/>
        <end position="55"/>
    </location>
</feature>
<organism evidence="2 3">
    <name type="scientific">Thalassiosira oceanica</name>
    <name type="common">Marine diatom</name>
    <dbReference type="NCBI Taxonomy" id="159749"/>
    <lineage>
        <taxon>Eukaryota</taxon>
        <taxon>Sar</taxon>
        <taxon>Stramenopiles</taxon>
        <taxon>Ochrophyta</taxon>
        <taxon>Bacillariophyta</taxon>
        <taxon>Coscinodiscophyceae</taxon>
        <taxon>Thalassiosirophycidae</taxon>
        <taxon>Thalassiosirales</taxon>
        <taxon>Thalassiosiraceae</taxon>
        <taxon>Thalassiosira</taxon>
    </lineage>
</organism>
<feature type="region of interest" description="Disordered" evidence="1">
    <location>
        <begin position="26"/>
        <end position="165"/>
    </location>
</feature>